<dbReference type="GO" id="GO:0006935">
    <property type="term" value="P:chemotaxis"/>
    <property type="evidence" value="ECO:0007669"/>
    <property type="project" value="InterPro"/>
</dbReference>
<protein>
    <submittedName>
        <fullName evidence="9">Methyl-accepting chemotaxis sensory transducer</fullName>
    </submittedName>
</protein>
<keyword evidence="11" id="KW-1185">Reference proteome</keyword>
<comment type="caution">
    <text evidence="9">The sequence shown here is derived from an EMBL/GenBank/DDBJ whole genome shotgun (WGS) entry which is preliminary data.</text>
</comment>
<keyword evidence="4" id="KW-0807">Transducer</keyword>
<dbReference type="InterPro" id="IPR051310">
    <property type="entry name" value="MCP_chemotaxis"/>
</dbReference>
<evidence type="ECO:0000313" key="8">
    <source>
        <dbReference type="EMBL" id="PXX06677.1"/>
    </source>
</evidence>
<keyword evidence="6" id="KW-0812">Transmembrane</keyword>
<dbReference type="InterPro" id="IPR004089">
    <property type="entry name" value="MCPsignal_dom"/>
</dbReference>
<dbReference type="AlphaFoldDB" id="A0A1A5WZ27"/>
<dbReference type="InterPro" id="IPR004090">
    <property type="entry name" value="Chemotax_Me-accpt_rcpt"/>
</dbReference>
<evidence type="ECO:0000313" key="10">
    <source>
        <dbReference type="Proteomes" id="UP000183529"/>
    </source>
</evidence>
<dbReference type="PRINTS" id="PR00260">
    <property type="entry name" value="CHEMTRNSDUCR"/>
</dbReference>
<dbReference type="EMBL" id="FNZM01000030">
    <property type="protein sequence ID" value="SEK14670.1"/>
    <property type="molecule type" value="Genomic_DNA"/>
</dbReference>
<dbReference type="CDD" id="cd11386">
    <property type="entry name" value="MCP_signal"/>
    <property type="match status" value="1"/>
</dbReference>
<keyword evidence="6" id="KW-1133">Transmembrane helix</keyword>
<proteinExistence type="inferred from homology"/>
<name>A0A1A5WZ27_9BURK</name>
<reference evidence="8 11" key="2">
    <citation type="submission" date="2018-05" db="EMBL/GenBank/DDBJ databases">
        <title>Genomic Encyclopedia of Type Strains, Phase IV (KMG-V): Genome sequencing to study the core and pangenomes of soil and plant-associated prokaryotes.</title>
        <authorList>
            <person name="Whitman W."/>
        </authorList>
    </citation>
    <scope>NUCLEOTIDE SEQUENCE [LARGE SCALE GENOMIC DNA]</scope>
    <source>
        <strain evidence="8 11">SIr-6563</strain>
    </source>
</reference>
<evidence type="ECO:0000256" key="4">
    <source>
        <dbReference type="PROSITE-ProRule" id="PRU00284"/>
    </source>
</evidence>
<dbReference type="SMART" id="SM00283">
    <property type="entry name" value="MA"/>
    <property type="match status" value="1"/>
</dbReference>
<feature type="transmembrane region" description="Helical" evidence="6">
    <location>
        <begin position="58"/>
        <end position="78"/>
    </location>
</feature>
<evidence type="ECO:0000313" key="11">
    <source>
        <dbReference type="Proteomes" id="UP000247515"/>
    </source>
</evidence>
<dbReference type="RefSeq" id="WP_065065881.1">
    <property type="nucleotide sequence ID" value="NZ_CAJMXT010000031.1"/>
</dbReference>
<feature type="compositionally biased region" description="Basic residues" evidence="5">
    <location>
        <begin position="32"/>
        <end position="41"/>
    </location>
</feature>
<dbReference type="Pfam" id="PF00015">
    <property type="entry name" value="MCPsignal"/>
    <property type="match status" value="1"/>
</dbReference>
<dbReference type="Pfam" id="PF12729">
    <property type="entry name" value="4HB_MCP_1"/>
    <property type="match status" value="1"/>
</dbReference>
<dbReference type="PROSITE" id="PS50111">
    <property type="entry name" value="CHEMOTAXIS_TRANSDUC_2"/>
    <property type="match status" value="1"/>
</dbReference>
<dbReference type="PANTHER" id="PTHR43531">
    <property type="entry name" value="PROTEIN ICFG"/>
    <property type="match status" value="1"/>
</dbReference>
<gene>
    <name evidence="8" type="ORF">C7400_13436</name>
    <name evidence="9" type="ORF">SAMN05216550_13036</name>
</gene>
<dbReference type="GO" id="GO:0007165">
    <property type="term" value="P:signal transduction"/>
    <property type="evidence" value="ECO:0007669"/>
    <property type="project" value="UniProtKB-KW"/>
</dbReference>
<dbReference type="PANTHER" id="PTHR43531:SF14">
    <property type="entry name" value="METHYL-ACCEPTING CHEMOTAXIS PROTEIN I-RELATED"/>
    <property type="match status" value="1"/>
</dbReference>
<evidence type="ECO:0000256" key="3">
    <source>
        <dbReference type="ARBA" id="ARBA00029447"/>
    </source>
</evidence>
<dbReference type="Proteomes" id="UP000247515">
    <property type="component" value="Unassembled WGS sequence"/>
</dbReference>
<organism evidence="9 10">
    <name type="scientific">Paraburkholderia tropica</name>
    <dbReference type="NCBI Taxonomy" id="92647"/>
    <lineage>
        <taxon>Bacteria</taxon>
        <taxon>Pseudomonadati</taxon>
        <taxon>Pseudomonadota</taxon>
        <taxon>Betaproteobacteria</taxon>
        <taxon>Burkholderiales</taxon>
        <taxon>Burkholderiaceae</taxon>
        <taxon>Paraburkholderia</taxon>
    </lineage>
</organism>
<dbReference type="OrthoDB" id="9795078at2"/>
<feature type="domain" description="Methyl-accepting transducer" evidence="7">
    <location>
        <begin position="328"/>
        <end position="557"/>
    </location>
</feature>
<dbReference type="Gene3D" id="1.10.287.950">
    <property type="entry name" value="Methyl-accepting chemotaxis protein"/>
    <property type="match status" value="1"/>
</dbReference>
<evidence type="ECO:0000256" key="1">
    <source>
        <dbReference type="ARBA" id="ARBA00004370"/>
    </source>
</evidence>
<sequence length="573" mass="59844">MRAMTEASRHAGFVPDELGAPGANGATGRGGSKGKGKSRKRAAADTASHLSVKATLRLAFAVVLVGTLAIGAFSLTQISRLNDSTESIYEQGHVASRAAEEARGHVLRASRAQKMLLTATTAKERDELGDGIEKDLSAIVDEMKVLDDLSAHAGSGHARADALASQKQFSDAMQTWSGHLRDFVTLVKAQPLDLSQMSWQVGTQDVSLLVETEKLEKLVDQLVEQRGAAAKATIAASAFIFKSSFVMMAAATIALFVVAFFVSEWVVRRLSRALGGEPAHAKAIAARIASGDLAQPVVVRERDAHSMLGALRDMQQGLSTTVAEIAASAEAIAAASGQISTGNLDLSQRTEEQAVALERTASSMEQLTSTVRLNAENAQQASTLAGNASQIAEKGGAVVGRVVATMGEINESAKSIADIIGVIEGIAFQTNILALNAAVEAARAGEEGRGFSVVAGEVRNLAQRSAAAAKEIKTLISASVERVANGSTLATDAGNTMDEVVKAVRRVNDIIGEISAASSEQRAGIEEISRAVTQMDSGTQQNAALVEEATAAAQSLDDQAKVLKRLVGKFHLA</sequence>
<keyword evidence="2" id="KW-0488">Methylation</keyword>
<dbReference type="InterPro" id="IPR024478">
    <property type="entry name" value="HlyB_4HB_MCP"/>
</dbReference>
<dbReference type="SUPFAM" id="SSF58104">
    <property type="entry name" value="Methyl-accepting chemotaxis protein (MCP) signaling domain"/>
    <property type="match status" value="1"/>
</dbReference>
<dbReference type="EMBL" id="QJJV01000034">
    <property type="protein sequence ID" value="PXX06677.1"/>
    <property type="molecule type" value="Genomic_DNA"/>
</dbReference>
<dbReference type="Proteomes" id="UP000183529">
    <property type="component" value="Unassembled WGS sequence"/>
</dbReference>
<evidence type="ECO:0000256" key="5">
    <source>
        <dbReference type="SAM" id="MobiDB-lite"/>
    </source>
</evidence>
<dbReference type="GO" id="GO:0005886">
    <property type="term" value="C:plasma membrane"/>
    <property type="evidence" value="ECO:0007669"/>
    <property type="project" value="TreeGrafter"/>
</dbReference>
<dbReference type="FunFam" id="1.10.287.950:FF:000001">
    <property type="entry name" value="Methyl-accepting chemotaxis sensory transducer"/>
    <property type="match status" value="1"/>
</dbReference>
<accession>A0A1A5WZ27</accession>
<comment type="similarity">
    <text evidence="3">Belongs to the methyl-accepting chemotaxis (MCP) protein family.</text>
</comment>
<evidence type="ECO:0000256" key="2">
    <source>
        <dbReference type="ARBA" id="ARBA00022481"/>
    </source>
</evidence>
<feature type="transmembrane region" description="Helical" evidence="6">
    <location>
        <begin position="245"/>
        <end position="267"/>
    </location>
</feature>
<evidence type="ECO:0000256" key="6">
    <source>
        <dbReference type="SAM" id="Phobius"/>
    </source>
</evidence>
<dbReference type="GO" id="GO:0004888">
    <property type="term" value="F:transmembrane signaling receptor activity"/>
    <property type="evidence" value="ECO:0007669"/>
    <property type="project" value="InterPro"/>
</dbReference>
<keyword evidence="6" id="KW-0472">Membrane</keyword>
<comment type="subcellular location">
    <subcellularLocation>
        <location evidence="1">Membrane</location>
    </subcellularLocation>
</comment>
<evidence type="ECO:0000313" key="9">
    <source>
        <dbReference type="EMBL" id="SEK14670.1"/>
    </source>
</evidence>
<feature type="region of interest" description="Disordered" evidence="5">
    <location>
        <begin position="1"/>
        <end position="46"/>
    </location>
</feature>
<reference evidence="9 10" key="1">
    <citation type="submission" date="2016-10" db="EMBL/GenBank/DDBJ databases">
        <authorList>
            <person name="Varghese N."/>
            <person name="Submissions S."/>
        </authorList>
    </citation>
    <scope>NUCLEOTIDE SEQUENCE [LARGE SCALE GENOMIC DNA]</scope>
    <source>
        <strain evidence="9 10">LMG 22274</strain>
    </source>
</reference>
<evidence type="ECO:0000259" key="7">
    <source>
        <dbReference type="PROSITE" id="PS50111"/>
    </source>
</evidence>